<dbReference type="Gene3D" id="3.90.650.10">
    <property type="entry name" value="PurM-like C-terminal domain"/>
    <property type="match status" value="1"/>
</dbReference>
<sequence length="70" mass="7444">MATAFNNGLGMVLVVSEAAGGAVMRELEAEGETVFRVGKLVSRAERERDKDTTGCVLLNLESWDASAGEQ</sequence>
<protein>
    <recommendedName>
        <fullName evidence="1">PurM-like C-terminal domain-containing protein</fullName>
    </recommendedName>
</protein>
<dbReference type="InterPro" id="IPR036676">
    <property type="entry name" value="PurM-like_C_sf"/>
</dbReference>
<proteinExistence type="predicted"/>
<dbReference type="Pfam" id="PF02769">
    <property type="entry name" value="AIRS_C"/>
    <property type="match status" value="1"/>
</dbReference>
<keyword evidence="3" id="KW-1185">Reference proteome</keyword>
<evidence type="ECO:0000313" key="3">
    <source>
        <dbReference type="Proteomes" id="UP000019373"/>
    </source>
</evidence>
<evidence type="ECO:0000313" key="2">
    <source>
        <dbReference type="EMBL" id="ERF73845.1"/>
    </source>
</evidence>
<gene>
    <name evidence="2" type="ORF">EPUS_05550</name>
</gene>
<dbReference type="HOGENOM" id="CLU_2757776_0_0_1"/>
<reference evidence="3" key="1">
    <citation type="journal article" date="2014" name="BMC Genomics">
        <title>Genome characteristics reveal the impact of lichenization on lichen-forming fungus Endocarpon pusillum Hedwig (Verrucariales, Ascomycota).</title>
        <authorList>
            <person name="Wang Y.-Y."/>
            <person name="Liu B."/>
            <person name="Zhang X.-Y."/>
            <person name="Zhou Q.-M."/>
            <person name="Zhang T."/>
            <person name="Li H."/>
            <person name="Yu Y.-F."/>
            <person name="Zhang X.-L."/>
            <person name="Hao X.-Y."/>
            <person name="Wang M."/>
            <person name="Wang L."/>
            <person name="Wei J.-C."/>
        </authorList>
    </citation>
    <scope>NUCLEOTIDE SEQUENCE [LARGE SCALE GENOMIC DNA]</scope>
    <source>
        <strain evidence="3">Z07020 / HMAS-L-300199</strain>
    </source>
</reference>
<dbReference type="AlphaFoldDB" id="U1HTD8"/>
<dbReference type="InterPro" id="IPR010918">
    <property type="entry name" value="PurM-like_C_dom"/>
</dbReference>
<dbReference type="SUPFAM" id="SSF56042">
    <property type="entry name" value="PurM C-terminal domain-like"/>
    <property type="match status" value="1"/>
</dbReference>
<dbReference type="GeneID" id="19240498"/>
<dbReference type="OrthoDB" id="2018833at2759"/>
<evidence type="ECO:0000259" key="1">
    <source>
        <dbReference type="Pfam" id="PF02769"/>
    </source>
</evidence>
<dbReference type="RefSeq" id="XP_007800546.1">
    <property type="nucleotide sequence ID" value="XM_007802355.1"/>
</dbReference>
<dbReference type="EMBL" id="KE720921">
    <property type="protein sequence ID" value="ERF73845.1"/>
    <property type="molecule type" value="Genomic_DNA"/>
</dbReference>
<organism evidence="2 3">
    <name type="scientific">Endocarpon pusillum (strain Z07020 / HMAS-L-300199)</name>
    <name type="common">Lichen-forming fungus</name>
    <dbReference type="NCBI Taxonomy" id="1263415"/>
    <lineage>
        <taxon>Eukaryota</taxon>
        <taxon>Fungi</taxon>
        <taxon>Dikarya</taxon>
        <taxon>Ascomycota</taxon>
        <taxon>Pezizomycotina</taxon>
        <taxon>Eurotiomycetes</taxon>
        <taxon>Chaetothyriomycetidae</taxon>
        <taxon>Verrucariales</taxon>
        <taxon>Verrucariaceae</taxon>
        <taxon>Endocarpon</taxon>
    </lineage>
</organism>
<feature type="domain" description="PurM-like C-terminal" evidence="1">
    <location>
        <begin position="1"/>
        <end position="44"/>
    </location>
</feature>
<dbReference type="Proteomes" id="UP000019373">
    <property type="component" value="Unassembled WGS sequence"/>
</dbReference>
<accession>U1HTD8</accession>
<name>U1HTD8_ENDPU</name>